<evidence type="ECO:0000259" key="5">
    <source>
        <dbReference type="Pfam" id="PF03543"/>
    </source>
</evidence>
<evidence type="ECO:0000256" key="4">
    <source>
        <dbReference type="SAM" id="MobiDB-lite"/>
    </source>
</evidence>
<feature type="domain" description="Peptidase C58 YopT-type" evidence="5">
    <location>
        <begin position="144"/>
        <end position="392"/>
    </location>
</feature>
<keyword evidence="7" id="KW-1185">Reference proteome</keyword>
<feature type="compositionally biased region" description="Low complexity" evidence="4">
    <location>
        <begin position="102"/>
        <end position="116"/>
    </location>
</feature>
<dbReference type="AlphaFoldDB" id="A0A1L9AY53"/>
<dbReference type="RefSeq" id="WP_071903996.1">
    <property type="nucleotide sequence ID" value="NZ_MPIN01000016.1"/>
</dbReference>
<dbReference type="Gene3D" id="3.90.70.20">
    <property type="match status" value="1"/>
</dbReference>
<evidence type="ECO:0000256" key="1">
    <source>
        <dbReference type="ARBA" id="ARBA00022670"/>
    </source>
</evidence>
<accession>A0A1L9AY53</accession>
<feature type="region of interest" description="Disordered" evidence="4">
    <location>
        <begin position="1"/>
        <end position="83"/>
    </location>
</feature>
<feature type="region of interest" description="Disordered" evidence="4">
    <location>
        <begin position="96"/>
        <end position="133"/>
    </location>
</feature>
<dbReference type="GO" id="GO:0004197">
    <property type="term" value="F:cysteine-type endopeptidase activity"/>
    <property type="evidence" value="ECO:0007669"/>
    <property type="project" value="InterPro"/>
</dbReference>
<evidence type="ECO:0000313" key="6">
    <source>
        <dbReference type="EMBL" id="OJH34941.1"/>
    </source>
</evidence>
<dbReference type="OrthoDB" id="5540797at2"/>
<dbReference type="InterPro" id="IPR006473">
    <property type="entry name" value="Peptidase_C58_Yopt"/>
</dbReference>
<evidence type="ECO:0000256" key="2">
    <source>
        <dbReference type="ARBA" id="ARBA00022801"/>
    </source>
</evidence>
<keyword evidence="1" id="KW-0645">Protease</keyword>
<evidence type="ECO:0000256" key="3">
    <source>
        <dbReference type="ARBA" id="ARBA00022807"/>
    </source>
</evidence>
<dbReference type="GO" id="GO:0006508">
    <property type="term" value="P:proteolysis"/>
    <property type="evidence" value="ECO:0007669"/>
    <property type="project" value="UniProtKB-KW"/>
</dbReference>
<keyword evidence="2" id="KW-0378">Hydrolase</keyword>
<feature type="compositionally biased region" description="Polar residues" evidence="4">
    <location>
        <begin position="14"/>
        <end position="29"/>
    </location>
</feature>
<feature type="compositionally biased region" description="Polar residues" evidence="4">
    <location>
        <begin position="118"/>
        <end position="132"/>
    </location>
</feature>
<dbReference type="Proteomes" id="UP000182229">
    <property type="component" value="Unassembled WGS sequence"/>
</dbReference>
<keyword evidence="3" id="KW-0788">Thiol protease</keyword>
<name>A0A1L9AY53_9BACT</name>
<proteinExistence type="predicted"/>
<reference evidence="7" key="1">
    <citation type="submission" date="2016-11" db="EMBL/GenBank/DDBJ databases">
        <authorList>
            <person name="Shukria A."/>
            <person name="Stevens D.C."/>
        </authorList>
    </citation>
    <scope>NUCLEOTIDE SEQUENCE [LARGE SCALE GENOMIC DNA]</scope>
    <source>
        <strain evidence="7">Cbfe23</strain>
    </source>
</reference>
<comment type="caution">
    <text evidence="6">The sequence shown here is derived from an EMBL/GenBank/DDBJ whole genome shotgun (WGS) entry which is preliminary data.</text>
</comment>
<gene>
    <name evidence="6" type="ORF">BON30_40880</name>
</gene>
<dbReference type="Pfam" id="PF03543">
    <property type="entry name" value="Peptidase_C58"/>
    <property type="match status" value="1"/>
</dbReference>
<reference evidence="6 7" key="2">
    <citation type="submission" date="2016-12" db="EMBL/GenBank/DDBJ databases">
        <title>Draft Genome Sequence of Cystobacter ferrugineus Strain Cbfe23.</title>
        <authorList>
            <person name="Akbar S."/>
            <person name="Dowd S.E."/>
            <person name="Stevens D.C."/>
        </authorList>
    </citation>
    <scope>NUCLEOTIDE SEQUENCE [LARGE SCALE GENOMIC DNA]</scope>
    <source>
        <strain evidence="6 7">Cbfe23</strain>
    </source>
</reference>
<dbReference type="EMBL" id="MPIN01000016">
    <property type="protein sequence ID" value="OJH34941.1"/>
    <property type="molecule type" value="Genomic_DNA"/>
</dbReference>
<organism evidence="6 7">
    <name type="scientific">Cystobacter ferrugineus</name>
    <dbReference type="NCBI Taxonomy" id="83449"/>
    <lineage>
        <taxon>Bacteria</taxon>
        <taxon>Pseudomonadati</taxon>
        <taxon>Myxococcota</taxon>
        <taxon>Myxococcia</taxon>
        <taxon>Myxococcales</taxon>
        <taxon>Cystobacterineae</taxon>
        <taxon>Archangiaceae</taxon>
        <taxon>Cystobacter</taxon>
    </lineage>
</organism>
<protein>
    <recommendedName>
        <fullName evidence="5">Peptidase C58 YopT-type domain-containing protein</fullName>
    </recommendedName>
</protein>
<sequence length="400" mass="42847">MTINVKNSPAPRMLNTTSTHAPAKSTPTAKSDAANGATGASPSPQVQPQKPPASAPPGYHQDQLGKPKAPSQAPTGHGGVFQSQKDVATLNSRRGTVFSTRPSQGGPSGPASSAQPKQLEQLQTSAHLSNRGASKAEQDCNALAQKHGAACTTKIFQSDKLNSVATQEFPGARNGVCIAMSSEWIRSNIQDAKTGTNDHSQLFHTLAENGGRPEVNAHFVNLQHENLAAISHINDLINKKNTALADLVDTNERFKQPPPPKWKAWAAPHPTEAEVLQKLDTANAAQAAYSQAKQNELNRLVGGVSHGSAGTAAKINELENNFAGQFPQNGFHQVSIFRADGSGGHDLAVQMGDKPRLLDPNTGEWKFESKQQMNDFMKDYMKTMYPSYSSGNFESTHYPS</sequence>
<evidence type="ECO:0000313" key="7">
    <source>
        <dbReference type="Proteomes" id="UP000182229"/>
    </source>
</evidence>